<evidence type="ECO:0000313" key="1">
    <source>
        <dbReference type="EMBL" id="DAD31159.1"/>
    </source>
</evidence>
<reference evidence="1 2" key="1">
    <citation type="journal article" date="2020" name="Mol. Biol. Evol.">
        <title>Distinct Expression and Methylation Patterns for Genes with Different Fates following a Single Whole-Genome Duplication in Flowering Plants.</title>
        <authorList>
            <person name="Shi T."/>
            <person name="Rahmani R.S."/>
            <person name="Gugger P.F."/>
            <person name="Wang M."/>
            <person name="Li H."/>
            <person name="Zhang Y."/>
            <person name="Li Z."/>
            <person name="Wang Q."/>
            <person name="Van de Peer Y."/>
            <person name="Marchal K."/>
            <person name="Chen J."/>
        </authorList>
    </citation>
    <scope>NUCLEOTIDE SEQUENCE [LARGE SCALE GENOMIC DNA]</scope>
    <source>
        <tissue evidence="1">Leaf</tissue>
    </source>
</reference>
<gene>
    <name evidence="1" type="ORF">HUJ06_010010</name>
</gene>
<accession>A0A822YIP3</accession>
<dbReference type="AlphaFoldDB" id="A0A822YIP3"/>
<protein>
    <submittedName>
        <fullName evidence="1">Uncharacterized protein</fullName>
    </submittedName>
</protein>
<organism evidence="1 2">
    <name type="scientific">Nelumbo nucifera</name>
    <name type="common">Sacred lotus</name>
    <dbReference type="NCBI Taxonomy" id="4432"/>
    <lineage>
        <taxon>Eukaryota</taxon>
        <taxon>Viridiplantae</taxon>
        <taxon>Streptophyta</taxon>
        <taxon>Embryophyta</taxon>
        <taxon>Tracheophyta</taxon>
        <taxon>Spermatophyta</taxon>
        <taxon>Magnoliopsida</taxon>
        <taxon>Proteales</taxon>
        <taxon>Nelumbonaceae</taxon>
        <taxon>Nelumbo</taxon>
    </lineage>
</organism>
<dbReference type="EMBL" id="DUZY01000003">
    <property type="protein sequence ID" value="DAD31159.1"/>
    <property type="molecule type" value="Genomic_DNA"/>
</dbReference>
<comment type="caution">
    <text evidence="1">The sequence shown here is derived from an EMBL/GenBank/DDBJ whole genome shotgun (WGS) entry which is preliminary data.</text>
</comment>
<dbReference type="Proteomes" id="UP000607653">
    <property type="component" value="Unassembled WGS sequence"/>
</dbReference>
<proteinExistence type="predicted"/>
<evidence type="ECO:0000313" key="2">
    <source>
        <dbReference type="Proteomes" id="UP000607653"/>
    </source>
</evidence>
<sequence>MRIKIIPSINLLECTLALSGEILQRTSNIFEHGGLYCFLINR</sequence>
<keyword evidence="2" id="KW-1185">Reference proteome</keyword>
<name>A0A822YIP3_NELNU</name>